<reference evidence="1 2" key="1">
    <citation type="submission" date="2014-04" db="EMBL/GenBank/DDBJ databases">
        <authorList>
            <consortium name="DOE Joint Genome Institute"/>
            <person name="Kuo A."/>
            <person name="Kohler A."/>
            <person name="Costa M.D."/>
            <person name="Nagy L.G."/>
            <person name="Floudas D."/>
            <person name="Copeland A."/>
            <person name="Barry K.W."/>
            <person name="Cichocki N."/>
            <person name="Veneault-Fourrey C."/>
            <person name="LaButti K."/>
            <person name="Lindquist E.A."/>
            <person name="Lipzen A."/>
            <person name="Lundell T."/>
            <person name="Morin E."/>
            <person name="Murat C."/>
            <person name="Sun H."/>
            <person name="Tunlid A."/>
            <person name="Henrissat B."/>
            <person name="Grigoriev I.V."/>
            <person name="Hibbett D.S."/>
            <person name="Martin F."/>
            <person name="Nordberg H.P."/>
            <person name="Cantor M.N."/>
            <person name="Hua S.X."/>
        </authorList>
    </citation>
    <scope>NUCLEOTIDE SEQUENCE [LARGE SCALE GENOMIC DNA]</scope>
    <source>
        <strain evidence="1 2">Marx 270</strain>
    </source>
</reference>
<organism evidence="1 2">
    <name type="scientific">Pisolithus tinctorius Marx 270</name>
    <dbReference type="NCBI Taxonomy" id="870435"/>
    <lineage>
        <taxon>Eukaryota</taxon>
        <taxon>Fungi</taxon>
        <taxon>Dikarya</taxon>
        <taxon>Basidiomycota</taxon>
        <taxon>Agaricomycotina</taxon>
        <taxon>Agaricomycetes</taxon>
        <taxon>Agaricomycetidae</taxon>
        <taxon>Boletales</taxon>
        <taxon>Sclerodermatineae</taxon>
        <taxon>Pisolithaceae</taxon>
        <taxon>Pisolithus</taxon>
    </lineage>
</organism>
<dbReference type="EMBL" id="KN831948">
    <property type="protein sequence ID" value="KIO12041.1"/>
    <property type="molecule type" value="Genomic_DNA"/>
</dbReference>
<gene>
    <name evidence="1" type="ORF">M404DRAFT_994082</name>
</gene>
<sequence>MQSHSPAGSPGCYQACLERAELHSASNARQIHSPLFTAVPPGHLWTDPNCFI</sequence>
<keyword evidence="2" id="KW-1185">Reference proteome</keyword>
<proteinExistence type="predicted"/>
<protein>
    <submittedName>
        <fullName evidence="1">Uncharacterized protein</fullName>
    </submittedName>
</protein>
<name>A0A0C3PSD8_PISTI</name>
<accession>A0A0C3PSD8</accession>
<evidence type="ECO:0000313" key="2">
    <source>
        <dbReference type="Proteomes" id="UP000054217"/>
    </source>
</evidence>
<evidence type="ECO:0000313" key="1">
    <source>
        <dbReference type="EMBL" id="KIO12041.1"/>
    </source>
</evidence>
<reference evidence="2" key="2">
    <citation type="submission" date="2015-01" db="EMBL/GenBank/DDBJ databases">
        <title>Evolutionary Origins and Diversification of the Mycorrhizal Mutualists.</title>
        <authorList>
            <consortium name="DOE Joint Genome Institute"/>
            <consortium name="Mycorrhizal Genomics Consortium"/>
            <person name="Kohler A."/>
            <person name="Kuo A."/>
            <person name="Nagy L.G."/>
            <person name="Floudas D."/>
            <person name="Copeland A."/>
            <person name="Barry K.W."/>
            <person name="Cichocki N."/>
            <person name="Veneault-Fourrey C."/>
            <person name="LaButti K."/>
            <person name="Lindquist E.A."/>
            <person name="Lipzen A."/>
            <person name="Lundell T."/>
            <person name="Morin E."/>
            <person name="Murat C."/>
            <person name="Riley R."/>
            <person name="Ohm R."/>
            <person name="Sun H."/>
            <person name="Tunlid A."/>
            <person name="Henrissat B."/>
            <person name="Grigoriev I.V."/>
            <person name="Hibbett D.S."/>
            <person name="Martin F."/>
        </authorList>
    </citation>
    <scope>NUCLEOTIDE SEQUENCE [LARGE SCALE GENOMIC DNA]</scope>
    <source>
        <strain evidence="2">Marx 270</strain>
    </source>
</reference>
<dbReference type="InParanoid" id="A0A0C3PSD8"/>
<dbReference type="HOGENOM" id="CLU_3088238_0_0_1"/>
<dbReference type="Proteomes" id="UP000054217">
    <property type="component" value="Unassembled WGS sequence"/>
</dbReference>
<dbReference type="AlphaFoldDB" id="A0A0C3PSD8"/>